<gene>
    <name evidence="4" type="ORF">BROSI_A2243</name>
</gene>
<dbReference type="SUPFAM" id="SSF48452">
    <property type="entry name" value="TPR-like"/>
    <property type="match status" value="4"/>
</dbReference>
<dbReference type="InterPro" id="IPR019734">
    <property type="entry name" value="TPR_rpt"/>
</dbReference>
<evidence type="ECO:0008006" key="6">
    <source>
        <dbReference type="Google" id="ProtNLM"/>
    </source>
</evidence>
<protein>
    <recommendedName>
        <fullName evidence="6">Tetratricopeptide repeat protein</fullName>
    </recommendedName>
</protein>
<accession>A0ABQ0JY74</accession>
<sequence>MKRTLIAVILGISIFLGLMVSLHAQEKKEDESFILLMAARNAAKGGLTHKAIQRYKRYLKEKPEERAVELEFADYLQDIGHYEEAGTHYENLVQKMGTVPDGKDNFTKKLFLNAARNAIRNKNEDLAIRYYQHVLLLDKDDVRVAGELADVFANLGRIEEALALCEKVLLNDPQNLEIATLKVNLLIHSGKYTEAKETLKKIPHEKKDTLKLLQLEANVDAWSGNYASAIEEYQHLVSRFPENRDIWTQYLRILSWAKKWSLVLDALKTAGDKVEFTDEIRAIVTDAYLSSGDEEKAIGIWNTMNKESDAWRTASLRVIDNFLSRRKLVEASSILEEILPVSKSAPEVHLLAKLAIVYTYREMPGKGFEILNQFPVSPQSKSVIDITKAEILALTERYEDALSILYTLEGTKEVGLRPRIIELECYYALEKDEMLLEKSLPVLQKLSHEEQLDKSKILTLRILSQIRMGLYKEAEKEIELLSKVDEKDFGPAILTVLLHEAKRELEEYEKSIHALGRLLSGYSAETEMVRPQLLDDAPRSAWKAADEVAMHHNREVTAQYARAEFKAGNFQQSLILFKELYEKNNALEYKLGMVECYLNLNEEVEANKVFDEIQIPSLPEKEIAHYFEALVKLKGNKQILYAGLSQFSKDISQKTDIKAIMVIANIQSGDDDVAHGMIKKYLSDQPENILVFQTVMERVGYFDRGRQSKNYVFAKDWLRHAVEQFPRDIGLRYQYAKLLATHNDYDLASEQFSVLQKDDSEDVRLIRWLAQVNSWRYEYEESLKWYSSYLKERPADFKRRREVARVYGWALRLREANEAYKNLCLDYPEDPEIYWEWEAKRNNWLGRKRTAISFYNNLVERHPEDAEMLFDLGQMYSLLNVSSKAENAYKKLLVYAPEHNRALFAEESEQWRRRQSVGLKQSYIHQKGSGDDFGNFEITMFRTDVEYSPARLSEAMDLSVGVGTTVFKFTKYGGSTAEHLAVNLNKYFENGIAAYLDGELSTYSENHHETAQFDTGVWYRIFDIFDVTLSGGREDILQNFNTLANSRSRYFTGVHLACDISHRADIFSQVRKHWYDDGNNGTEDYTAIGYKLSLYPRILKIIIDTYGYDVHSRKTGYWSPDNYRKYMAGLSWRHHLGKEHYNGAQKLYYEIAIKQGMDNDSVDFTEPKFEFGWDNQRRWNVGLELKPMRSAVYDEEVANIYLNVRF</sequence>
<evidence type="ECO:0000256" key="1">
    <source>
        <dbReference type="ARBA" id="ARBA00022737"/>
    </source>
</evidence>
<dbReference type="Proteomes" id="UP000032309">
    <property type="component" value="Unassembled WGS sequence"/>
</dbReference>
<keyword evidence="1" id="KW-0677">Repeat</keyword>
<evidence type="ECO:0000256" key="3">
    <source>
        <dbReference type="PROSITE-ProRule" id="PRU00339"/>
    </source>
</evidence>
<dbReference type="PANTHER" id="PTHR44943:SF8">
    <property type="entry name" value="TPR REPEAT-CONTAINING PROTEIN MJ0263"/>
    <property type="match status" value="1"/>
</dbReference>
<dbReference type="Pfam" id="PF14559">
    <property type="entry name" value="TPR_19"/>
    <property type="match status" value="1"/>
</dbReference>
<comment type="caution">
    <text evidence="4">The sequence shown here is derived from an EMBL/GenBank/DDBJ whole genome shotgun (WGS) entry which is preliminary data.</text>
</comment>
<dbReference type="PANTHER" id="PTHR44943">
    <property type="entry name" value="CELLULOSE SYNTHASE OPERON PROTEIN C"/>
    <property type="match status" value="1"/>
</dbReference>
<dbReference type="RefSeq" id="WP_052563803.1">
    <property type="nucleotide sequence ID" value="NZ_BAFN01000001.1"/>
</dbReference>
<keyword evidence="5" id="KW-1185">Reference proteome</keyword>
<dbReference type="Gene3D" id="1.25.40.10">
    <property type="entry name" value="Tetratricopeptide repeat domain"/>
    <property type="match status" value="4"/>
</dbReference>
<evidence type="ECO:0000256" key="2">
    <source>
        <dbReference type="ARBA" id="ARBA00022803"/>
    </source>
</evidence>
<dbReference type="PROSITE" id="PS50005">
    <property type="entry name" value="TPR"/>
    <property type="match status" value="1"/>
</dbReference>
<dbReference type="EMBL" id="BAFN01000001">
    <property type="protein sequence ID" value="GAN33709.1"/>
    <property type="molecule type" value="Genomic_DNA"/>
</dbReference>
<dbReference type="SMART" id="SM00028">
    <property type="entry name" value="TPR"/>
    <property type="match status" value="5"/>
</dbReference>
<evidence type="ECO:0000313" key="5">
    <source>
        <dbReference type="Proteomes" id="UP000032309"/>
    </source>
</evidence>
<feature type="repeat" description="TPR" evidence="3">
    <location>
        <begin position="866"/>
        <end position="899"/>
    </location>
</feature>
<dbReference type="InterPro" id="IPR011990">
    <property type="entry name" value="TPR-like_helical_dom_sf"/>
</dbReference>
<keyword evidence="2 3" id="KW-0802">TPR repeat</keyword>
<organism evidence="4 5">
    <name type="scientific">Candidatus Brocadia sinica JPN1</name>
    <dbReference type="NCBI Taxonomy" id="1197129"/>
    <lineage>
        <taxon>Bacteria</taxon>
        <taxon>Pseudomonadati</taxon>
        <taxon>Planctomycetota</taxon>
        <taxon>Candidatus Brocadiia</taxon>
        <taxon>Candidatus Brocadiales</taxon>
        <taxon>Candidatus Brocadiaceae</taxon>
        <taxon>Candidatus Brocadia</taxon>
    </lineage>
</organism>
<reference evidence="5" key="1">
    <citation type="journal article" date="2015" name="Genome Announc.">
        <title>Draft Genome Sequence of an Anaerobic Ammonium-Oxidizing Bacterium, "Candidatus Brocadia sinica".</title>
        <authorList>
            <person name="Oshiki M."/>
            <person name="Shinyako-Hata K."/>
            <person name="Satoh H."/>
            <person name="Okabe S."/>
        </authorList>
    </citation>
    <scope>NUCLEOTIDE SEQUENCE [LARGE SCALE GENOMIC DNA]</scope>
    <source>
        <strain evidence="5">JPN1</strain>
    </source>
</reference>
<evidence type="ECO:0000313" key="4">
    <source>
        <dbReference type="EMBL" id="GAN33709.1"/>
    </source>
</evidence>
<proteinExistence type="predicted"/>
<dbReference type="InterPro" id="IPR051685">
    <property type="entry name" value="Ycf3/AcsC/BcsC/TPR_MFPF"/>
</dbReference>
<name>A0ABQ0JY74_9BACT</name>